<dbReference type="InterPro" id="IPR002575">
    <property type="entry name" value="Aminoglycoside_PTrfase"/>
</dbReference>
<organism evidence="2 3">
    <name type="scientific">Cystobacter fuscus</name>
    <dbReference type="NCBI Taxonomy" id="43"/>
    <lineage>
        <taxon>Bacteria</taxon>
        <taxon>Pseudomonadati</taxon>
        <taxon>Myxococcota</taxon>
        <taxon>Myxococcia</taxon>
        <taxon>Myxococcales</taxon>
        <taxon>Cystobacterineae</taxon>
        <taxon>Archangiaceae</taxon>
        <taxon>Cystobacter</taxon>
    </lineage>
</organism>
<dbReference type="SUPFAM" id="SSF56112">
    <property type="entry name" value="Protein kinase-like (PK-like)"/>
    <property type="match status" value="1"/>
</dbReference>
<dbReference type="AlphaFoldDB" id="A0A250JAZ8"/>
<dbReference type="Gene3D" id="3.90.1200.10">
    <property type="match status" value="1"/>
</dbReference>
<evidence type="ECO:0000313" key="2">
    <source>
        <dbReference type="EMBL" id="ATB40753.1"/>
    </source>
</evidence>
<evidence type="ECO:0000313" key="3">
    <source>
        <dbReference type="Proteomes" id="UP000217257"/>
    </source>
</evidence>
<dbReference type="InterPro" id="IPR051678">
    <property type="entry name" value="AGP_Transferase"/>
</dbReference>
<feature type="domain" description="Aminoglycoside phosphotransferase" evidence="1">
    <location>
        <begin position="17"/>
        <end position="223"/>
    </location>
</feature>
<dbReference type="PANTHER" id="PTHR21310">
    <property type="entry name" value="AMINOGLYCOSIDE PHOSPHOTRANSFERASE-RELATED-RELATED"/>
    <property type="match status" value="1"/>
</dbReference>
<evidence type="ECO:0000259" key="1">
    <source>
        <dbReference type="Pfam" id="PF01636"/>
    </source>
</evidence>
<dbReference type="Pfam" id="PF01636">
    <property type="entry name" value="APH"/>
    <property type="match status" value="1"/>
</dbReference>
<dbReference type="KEGG" id="cfus:CYFUS_006209"/>
<dbReference type="RefSeq" id="WP_157758774.1">
    <property type="nucleotide sequence ID" value="NZ_CP022098.1"/>
</dbReference>
<dbReference type="Gene3D" id="3.30.200.20">
    <property type="entry name" value="Phosphorylase Kinase, domain 1"/>
    <property type="match status" value="1"/>
</dbReference>
<gene>
    <name evidence="2" type="ORF">CYFUS_006209</name>
</gene>
<proteinExistence type="predicted"/>
<dbReference type="EMBL" id="CP022098">
    <property type="protein sequence ID" value="ATB40753.1"/>
    <property type="molecule type" value="Genomic_DNA"/>
</dbReference>
<dbReference type="Proteomes" id="UP000217257">
    <property type="component" value="Chromosome"/>
</dbReference>
<name>A0A250JAZ8_9BACT</name>
<accession>A0A250JAZ8</accession>
<dbReference type="InterPro" id="IPR011009">
    <property type="entry name" value="Kinase-like_dom_sf"/>
</dbReference>
<protein>
    <recommendedName>
        <fullName evidence="1">Aminoglycoside phosphotransferase domain-containing protein</fullName>
    </recommendedName>
</protein>
<reference evidence="2 3" key="1">
    <citation type="submission" date="2017-06" db="EMBL/GenBank/DDBJ databases">
        <title>Sequencing and comparative analysis of myxobacterial genomes.</title>
        <authorList>
            <person name="Rupp O."/>
            <person name="Goesmann A."/>
            <person name="Sogaard-Andersen L."/>
        </authorList>
    </citation>
    <scope>NUCLEOTIDE SEQUENCE [LARGE SCALE GENOMIC DNA]</scope>
    <source>
        <strain evidence="2 3">DSM 52655</strain>
    </source>
</reference>
<sequence>MTVEDCLPTHLRGSTTTLTRIAAGLSGAAVYRVEASGQSFVLKIAGEAENEADWRGALHIQRLAADAGLAPRIVHVDEARRAVLTAFVADRSFSTFYRDPRTHEAALTQLGRTVRRIHALPLPADAIARDPRDLLAQIWDGLLAGFALPGFTVDVVRLVLAEDPLLHERVLVLGHNDLNPTNLIYDGEEILILDWAAAGTMDAFYDLAVLSVFLRMDEGTSLRLLSAYEGKEFVELPRRFLYTRRLAAALAGAFQLYFARQMKHTGATGTETLDSTPSLGEFYQRMQAGALKLGTADGHWGFGLALLKEGLAL</sequence>